<gene>
    <name evidence="1" type="ORF">DET48_12356</name>
</gene>
<accession>A0A329E677</accession>
<sequence>MDYAGFFSLPSVDLEFEYFICQLDSYIVFAQLSPKLTAALVDRWQELEQQYQPQILQTYADAF</sequence>
<organism evidence="1 2">
    <name type="scientific">Vibrio diazotrophicus</name>
    <dbReference type="NCBI Taxonomy" id="685"/>
    <lineage>
        <taxon>Bacteria</taxon>
        <taxon>Pseudomonadati</taxon>
        <taxon>Pseudomonadota</taxon>
        <taxon>Gammaproteobacteria</taxon>
        <taxon>Vibrionales</taxon>
        <taxon>Vibrionaceae</taxon>
        <taxon>Vibrio</taxon>
    </lineage>
</organism>
<dbReference type="EMBL" id="QLTR01000023">
    <property type="protein sequence ID" value="RAS60085.1"/>
    <property type="molecule type" value="Genomic_DNA"/>
</dbReference>
<evidence type="ECO:0000313" key="2">
    <source>
        <dbReference type="Proteomes" id="UP000248729"/>
    </source>
</evidence>
<name>A0A329E677_VIBDI</name>
<reference evidence="1 2" key="1">
    <citation type="submission" date="2018-06" db="EMBL/GenBank/DDBJ databases">
        <title>Freshwater and sediment microbial communities from various areas in North America, analyzing microbe dynamics in response to fracking.</title>
        <authorList>
            <person name="Lamendella R."/>
        </authorList>
    </citation>
    <scope>NUCLEOTIDE SEQUENCE [LARGE SCALE GENOMIC DNA]</scope>
    <source>
        <strain evidence="1 2">99A</strain>
    </source>
</reference>
<dbReference type="AlphaFoldDB" id="A0A329E677"/>
<protein>
    <submittedName>
        <fullName evidence="1">Uncharacterized protein</fullName>
    </submittedName>
</protein>
<proteinExistence type="predicted"/>
<dbReference type="Proteomes" id="UP000248729">
    <property type="component" value="Unassembled WGS sequence"/>
</dbReference>
<comment type="caution">
    <text evidence="1">The sequence shown here is derived from an EMBL/GenBank/DDBJ whole genome shotgun (WGS) entry which is preliminary data.</text>
</comment>
<evidence type="ECO:0000313" key="1">
    <source>
        <dbReference type="EMBL" id="RAS60085.1"/>
    </source>
</evidence>